<evidence type="ECO:0000259" key="6">
    <source>
        <dbReference type="PROSITE" id="PS50893"/>
    </source>
</evidence>
<dbReference type="PROSITE" id="PS50893">
    <property type="entry name" value="ABC_TRANSPORTER_2"/>
    <property type="match status" value="2"/>
</dbReference>
<dbReference type="GO" id="GO:0005524">
    <property type="term" value="F:ATP binding"/>
    <property type="evidence" value="ECO:0007669"/>
    <property type="project" value="UniProtKB-KW"/>
</dbReference>
<dbReference type="GO" id="GO:0016887">
    <property type="term" value="F:ATP hydrolysis activity"/>
    <property type="evidence" value="ECO:0007669"/>
    <property type="project" value="InterPro"/>
</dbReference>
<dbReference type="InterPro" id="IPR050611">
    <property type="entry name" value="ABCF"/>
</dbReference>
<comment type="similarity">
    <text evidence="1">Belongs to the ABC transporter superfamily. ABCF family. EF3 subfamily.</text>
</comment>
<feature type="coiled-coil region" evidence="5">
    <location>
        <begin position="147"/>
        <end position="174"/>
    </location>
</feature>
<dbReference type="FunFam" id="3.40.50.300:FF:000011">
    <property type="entry name" value="Putative ABC transporter ATP-binding component"/>
    <property type="match status" value="1"/>
</dbReference>
<proteinExistence type="inferred from homology"/>
<evidence type="ECO:0000256" key="2">
    <source>
        <dbReference type="ARBA" id="ARBA00022737"/>
    </source>
</evidence>
<dbReference type="InterPro" id="IPR032781">
    <property type="entry name" value="ABC_tran_Xtn"/>
</dbReference>
<keyword evidence="4 7" id="KW-0067">ATP-binding</keyword>
<feature type="domain" description="ABC transporter" evidence="6">
    <location>
        <begin position="210"/>
        <end position="455"/>
    </location>
</feature>
<organism evidence="7">
    <name type="scientific">Aceria tosichella</name>
    <name type="common">wheat curl mite</name>
    <dbReference type="NCBI Taxonomy" id="561515"/>
    <lineage>
        <taxon>Eukaryota</taxon>
        <taxon>Metazoa</taxon>
        <taxon>Ecdysozoa</taxon>
        <taxon>Arthropoda</taxon>
        <taxon>Chelicerata</taxon>
        <taxon>Arachnida</taxon>
        <taxon>Acari</taxon>
        <taxon>Acariformes</taxon>
        <taxon>Trombidiformes</taxon>
        <taxon>Prostigmata</taxon>
        <taxon>Eupodina</taxon>
        <taxon>Eriophyoidea</taxon>
        <taxon>Eriophyidae</taxon>
        <taxon>Eriophyinae</taxon>
        <taxon>Aceriini</taxon>
        <taxon>Aceria</taxon>
    </lineage>
</organism>
<dbReference type="Pfam" id="PF12848">
    <property type="entry name" value="ABC_tran_Xtn"/>
    <property type="match status" value="1"/>
</dbReference>
<dbReference type="AlphaFoldDB" id="A0A6G1SCL7"/>
<dbReference type="EMBL" id="GGYP01003464">
    <property type="protein sequence ID" value="MDE48235.1"/>
    <property type="molecule type" value="Transcribed_RNA"/>
</dbReference>
<dbReference type="FunFam" id="3.40.50.300:FF:000104">
    <property type="entry name" value="ATP-binding cassette sub-family F member 3"/>
    <property type="match status" value="1"/>
</dbReference>
<dbReference type="InterPro" id="IPR003439">
    <property type="entry name" value="ABC_transporter-like_ATP-bd"/>
</dbReference>
<dbReference type="PROSITE" id="PS00211">
    <property type="entry name" value="ABC_TRANSPORTER_1"/>
    <property type="match status" value="2"/>
</dbReference>
<keyword evidence="5" id="KW-0175">Coiled coil</keyword>
<protein>
    <submittedName>
        <fullName evidence="7">ATP-binding cassette sub-family F member 3</fullName>
    </submittedName>
</protein>
<dbReference type="PANTHER" id="PTHR19211">
    <property type="entry name" value="ATP-BINDING TRANSPORT PROTEIN-RELATED"/>
    <property type="match status" value="1"/>
</dbReference>
<gene>
    <name evidence="7" type="primary">ABCF3</name>
    <name evidence="7" type="ORF">g.15536</name>
</gene>
<keyword evidence="3" id="KW-0547">Nucleotide-binding</keyword>
<dbReference type="InterPro" id="IPR003593">
    <property type="entry name" value="AAA+_ATPase"/>
</dbReference>
<sequence length="738" mass="83525">MAIKALLKERFQLTDPDISRYIETAIECEDFDSFDHFYNELGPIFESLEQQQKKPPEEIVSSAKSLWTKSRELQRTALNGTSPDALVVQDDDEGSGDDTTISKSFKGNLDLRPQRLIQPITIATEFEKSTLKDTSSIFLNSQVDKTMRVDRKRLEKAEAKLKSKQERREAIAAGLQLAGPKKTYEPVSASTTQQVSKRDVKNETTKVRDIKLENFDISFGDRVLLYGADMTLVYGRRYGLCGRNGYGKSTLLRMISTRQLIIPKNITILHVEQEVAGDDTTVIDSLLQTDEIRYKLIVRERELSAQKGEMNEKDLKELADVHAKLQELEADSEPARASGILYGLGFTQAMQQRPTKEYSGGWRMRIALARALFAQPDLLLLDEPTNMLDFKANLWLRDYLTTKWESTLLVVSHDREFLNSVPTDILHLHSQRLDAYKGNYELFMRTKAEKIRNQIKEYEAQQQLRQHTQDFIDRFRFNAKRAALVQSKIKMLEKLPVIKAVEKETPVVFRFPDPSAISGTLFQLDDVSFRYTPDGPLILKNVNISASLESRICIVGDNGSGKTTLLKIITGENEPTSGEKRGKSSAIIGYFSQHHVDQLPMDMNPVQCLARRFPGKSLEVYRSSLGKFGITGDLALQSIETLSGGQKSRVAFASMIMTNPHMLILDEPTNHLDVESIEALADALIKFKGAVVLVSHDEQFIKSVCQELWYVDSGCVTCLKEGFDEYVKLVKDALEKMH</sequence>
<evidence type="ECO:0000256" key="4">
    <source>
        <dbReference type="ARBA" id="ARBA00022840"/>
    </source>
</evidence>
<feature type="domain" description="ABC transporter" evidence="6">
    <location>
        <begin position="522"/>
        <end position="738"/>
    </location>
</feature>
<dbReference type="CDD" id="cd03221">
    <property type="entry name" value="ABCF_EF-3"/>
    <property type="match status" value="2"/>
</dbReference>
<dbReference type="InterPro" id="IPR017871">
    <property type="entry name" value="ABC_transporter-like_CS"/>
</dbReference>
<evidence type="ECO:0000256" key="5">
    <source>
        <dbReference type="SAM" id="Coils"/>
    </source>
</evidence>
<evidence type="ECO:0000313" key="7">
    <source>
        <dbReference type="EMBL" id="MDE48235.1"/>
    </source>
</evidence>
<dbReference type="Pfam" id="PF00005">
    <property type="entry name" value="ABC_tran"/>
    <property type="match status" value="2"/>
</dbReference>
<dbReference type="Gene3D" id="3.40.50.300">
    <property type="entry name" value="P-loop containing nucleotide triphosphate hydrolases"/>
    <property type="match status" value="2"/>
</dbReference>
<evidence type="ECO:0000256" key="1">
    <source>
        <dbReference type="ARBA" id="ARBA00011054"/>
    </source>
</evidence>
<dbReference type="PANTHER" id="PTHR19211:SF117">
    <property type="entry name" value="ATP-BINDING CASSETTE SUB-FAMILY F MEMBER 3"/>
    <property type="match status" value="1"/>
</dbReference>
<dbReference type="InterPro" id="IPR027417">
    <property type="entry name" value="P-loop_NTPase"/>
</dbReference>
<accession>A0A6G1SCL7</accession>
<dbReference type="SUPFAM" id="SSF52540">
    <property type="entry name" value="P-loop containing nucleoside triphosphate hydrolases"/>
    <property type="match status" value="2"/>
</dbReference>
<reference evidence="7" key="1">
    <citation type="submission" date="2018-10" db="EMBL/GenBank/DDBJ databases">
        <title>Transcriptome assembly of Aceria tosichella (Wheat curl mite) Type 2.</title>
        <authorList>
            <person name="Scully E.D."/>
            <person name="Geib S.M."/>
            <person name="Palmer N.A."/>
            <person name="Gupta A.K."/>
            <person name="Sarath G."/>
            <person name="Tatineni S."/>
        </authorList>
    </citation>
    <scope>NUCLEOTIDE SEQUENCE</scope>
    <source>
        <strain evidence="7">LincolnNE</strain>
    </source>
</reference>
<name>A0A6G1SCL7_9ACAR</name>
<keyword evidence="2" id="KW-0677">Repeat</keyword>
<dbReference type="SMART" id="SM00382">
    <property type="entry name" value="AAA"/>
    <property type="match status" value="2"/>
</dbReference>
<evidence type="ECO:0000256" key="3">
    <source>
        <dbReference type="ARBA" id="ARBA00022741"/>
    </source>
</evidence>